<dbReference type="Proteomes" id="UP001337655">
    <property type="component" value="Unassembled WGS sequence"/>
</dbReference>
<dbReference type="InterPro" id="IPR011990">
    <property type="entry name" value="TPR-like_helical_dom_sf"/>
</dbReference>
<dbReference type="GeneID" id="89926138"/>
<dbReference type="InterPro" id="IPR002110">
    <property type="entry name" value="Ankyrin_rpt"/>
</dbReference>
<evidence type="ECO:0000313" key="4">
    <source>
        <dbReference type="Proteomes" id="UP001337655"/>
    </source>
</evidence>
<feature type="region of interest" description="Disordered" evidence="2">
    <location>
        <begin position="599"/>
        <end position="618"/>
    </location>
</feature>
<dbReference type="EMBL" id="JAVRRT010000007">
    <property type="protein sequence ID" value="KAK5170208.1"/>
    <property type="molecule type" value="Genomic_DNA"/>
</dbReference>
<sequence>MVADPFTAIGTTAAVFELGKVAWKLGSTLVKLYQDTKCVDGTVEKLAGEVKSLGNECDLVHAELEEVVKGTENGEGSSYDLDGRLWKCLGTKVQECTEAVQELSAIVDDIADRASGFIGQAQRQMRLNKNREILEKIRQRIRTHTDGLRTTLLVVNIKVAHLAPGYANRELSQKLDALQDMVDSLQRSMESAPRTSRSDTDATLVQCAREVITQGSTMYEASLAAPSILGGQGAANSNVRVAQWVGAIDALRRENPIPELSDTRSTLPSVFSGDGGYRSLTDATSAQHEMVERDTDDNLLDPDSDDDLALDLAKAALHTSAEAFETSAWLEADLLLQETLSLLQQLPKGQRGFCDTFDLQYKLAVCAYHTQKPADAEGALTSLLQQIPETDKQRRLVCEIAHLLSLLYIRMDQVKRAKASCEKALQARRRLLGKEDDATLSSIGVMVRIYQLLQSHTLAKVYLTMIPEARKSDILRSVDDSLGPDLDPFDDASLLARSHSRHSKRNASLERFSSLSSSRTSCDAAFGIGDSEASPSTLAPSLPALKDLGSANAQDDALTGNSLPLSDLSLDAQSRTGASESNVTESDEAMEDPFISKSDTLSAHSHSGSQAAKDEPPLGLSRKEILSGLMLKPKTALDKAICYESKEQVTALIHTHPKPSSGLRRIFKSSPSPLHYAALFGEVDAARQILELGTRLMEVTTHAMIFYTLGSPFHWAVLSRQAAVVDLFLTKRPEVLHTLAMCPDMSSDMYKWWCSCTISETEQSHGSHIPEEFIAMCKVLLKHGWRVNQGIASSSWTLLHYATFLGYEYDPHGMIASFLCERGADPMLAARDGNTPFGIAKRKSNHNLVQVFEDHIKSKK</sequence>
<dbReference type="RefSeq" id="XP_064659406.1">
    <property type="nucleotide sequence ID" value="XM_064802045.1"/>
</dbReference>
<protein>
    <recommendedName>
        <fullName evidence="5">Fungal N-terminal domain-containing protein</fullName>
    </recommendedName>
</protein>
<keyword evidence="1" id="KW-0040">ANK repeat</keyword>
<dbReference type="AlphaFoldDB" id="A0AAV9PE86"/>
<dbReference type="SUPFAM" id="SSF48452">
    <property type="entry name" value="TPR-like"/>
    <property type="match status" value="1"/>
</dbReference>
<accession>A0AAV9PE86</accession>
<comment type="caution">
    <text evidence="3">The sequence shown here is derived from an EMBL/GenBank/DDBJ whole genome shotgun (WGS) entry which is preliminary data.</text>
</comment>
<dbReference type="Gene3D" id="1.25.40.10">
    <property type="entry name" value="Tetratricopeptide repeat domain"/>
    <property type="match status" value="1"/>
</dbReference>
<evidence type="ECO:0008006" key="5">
    <source>
        <dbReference type="Google" id="ProtNLM"/>
    </source>
</evidence>
<evidence type="ECO:0000256" key="2">
    <source>
        <dbReference type="SAM" id="MobiDB-lite"/>
    </source>
</evidence>
<organism evidence="3 4">
    <name type="scientific">Saxophila tyrrhenica</name>
    <dbReference type="NCBI Taxonomy" id="1690608"/>
    <lineage>
        <taxon>Eukaryota</taxon>
        <taxon>Fungi</taxon>
        <taxon>Dikarya</taxon>
        <taxon>Ascomycota</taxon>
        <taxon>Pezizomycotina</taxon>
        <taxon>Dothideomycetes</taxon>
        <taxon>Dothideomycetidae</taxon>
        <taxon>Mycosphaerellales</taxon>
        <taxon>Extremaceae</taxon>
        <taxon>Saxophila</taxon>
    </lineage>
</organism>
<dbReference type="InterPro" id="IPR036770">
    <property type="entry name" value="Ankyrin_rpt-contain_sf"/>
</dbReference>
<proteinExistence type="predicted"/>
<evidence type="ECO:0000313" key="3">
    <source>
        <dbReference type="EMBL" id="KAK5170208.1"/>
    </source>
</evidence>
<dbReference type="Gene3D" id="1.25.40.20">
    <property type="entry name" value="Ankyrin repeat-containing domain"/>
    <property type="match status" value="2"/>
</dbReference>
<feature type="compositionally biased region" description="Polar residues" evidence="2">
    <location>
        <begin position="599"/>
        <end position="610"/>
    </location>
</feature>
<gene>
    <name evidence="3" type="ORF">LTR77_004794</name>
</gene>
<evidence type="ECO:0000256" key="1">
    <source>
        <dbReference type="PROSITE-ProRule" id="PRU00023"/>
    </source>
</evidence>
<keyword evidence="4" id="KW-1185">Reference proteome</keyword>
<feature type="repeat" description="ANK" evidence="1">
    <location>
        <begin position="669"/>
        <end position="701"/>
    </location>
</feature>
<reference evidence="3 4" key="1">
    <citation type="submission" date="2023-08" db="EMBL/GenBank/DDBJ databases">
        <title>Black Yeasts Isolated from many extreme environments.</title>
        <authorList>
            <person name="Coleine C."/>
            <person name="Stajich J.E."/>
            <person name="Selbmann L."/>
        </authorList>
    </citation>
    <scope>NUCLEOTIDE SEQUENCE [LARGE SCALE GENOMIC DNA]</scope>
    <source>
        <strain evidence="3 4">CCFEE 5935</strain>
    </source>
</reference>
<dbReference type="SUPFAM" id="SSF48403">
    <property type="entry name" value="Ankyrin repeat"/>
    <property type="match status" value="1"/>
</dbReference>
<name>A0AAV9PE86_9PEZI</name>
<dbReference type="PROSITE" id="PS50088">
    <property type="entry name" value="ANK_REPEAT"/>
    <property type="match status" value="1"/>
</dbReference>